<protein>
    <recommendedName>
        <fullName evidence="2">NHR domain-containing protein</fullName>
    </recommendedName>
</protein>
<evidence type="ECO:0000313" key="3">
    <source>
        <dbReference type="EMBL" id="KAG8226656.1"/>
    </source>
</evidence>
<dbReference type="EMBL" id="KZ308292">
    <property type="protein sequence ID" value="KAG8226656.1"/>
    <property type="molecule type" value="Genomic_DNA"/>
</dbReference>
<evidence type="ECO:0000259" key="2">
    <source>
        <dbReference type="PROSITE" id="PS51065"/>
    </source>
</evidence>
<dbReference type="CDD" id="cd12887">
    <property type="entry name" value="SPRY_NHR_like"/>
    <property type="match status" value="1"/>
</dbReference>
<name>A0A8K0NYF3_LADFU</name>
<dbReference type="InterPro" id="IPR037962">
    <property type="entry name" value="Neuralized"/>
</dbReference>
<feature type="chain" id="PRO_5035427517" description="NHR domain-containing protein" evidence="1">
    <location>
        <begin position="23"/>
        <end position="259"/>
    </location>
</feature>
<dbReference type="Gene3D" id="2.60.120.920">
    <property type="match status" value="1"/>
</dbReference>
<dbReference type="Proteomes" id="UP000792457">
    <property type="component" value="Unassembled WGS sequence"/>
</dbReference>
<feature type="domain" description="NHR" evidence="2">
    <location>
        <begin position="97"/>
        <end position="259"/>
    </location>
</feature>
<dbReference type="PANTHER" id="PTHR12429:SF14">
    <property type="entry name" value="NEURALIZED-LIKE PROTEIN 4"/>
    <property type="match status" value="1"/>
</dbReference>
<dbReference type="PANTHER" id="PTHR12429">
    <property type="entry name" value="NEURALIZED"/>
    <property type="match status" value="1"/>
</dbReference>
<dbReference type="InterPro" id="IPR013320">
    <property type="entry name" value="ConA-like_dom_sf"/>
</dbReference>
<dbReference type="InterPro" id="IPR006573">
    <property type="entry name" value="NHR_dom"/>
</dbReference>
<reference evidence="3" key="2">
    <citation type="submission" date="2017-10" db="EMBL/GenBank/DDBJ databases">
        <title>Ladona fulva Genome sequencing and assembly.</title>
        <authorList>
            <person name="Murali S."/>
            <person name="Richards S."/>
            <person name="Bandaranaike D."/>
            <person name="Bellair M."/>
            <person name="Blankenburg K."/>
            <person name="Chao H."/>
            <person name="Dinh H."/>
            <person name="Doddapaneni H."/>
            <person name="Dugan-Rocha S."/>
            <person name="Elkadiri S."/>
            <person name="Gnanaolivu R."/>
            <person name="Hernandez B."/>
            <person name="Skinner E."/>
            <person name="Javaid M."/>
            <person name="Lee S."/>
            <person name="Li M."/>
            <person name="Ming W."/>
            <person name="Munidasa M."/>
            <person name="Muniz J."/>
            <person name="Nguyen L."/>
            <person name="Hughes D."/>
            <person name="Osuji N."/>
            <person name="Pu L.-L."/>
            <person name="Puazo M."/>
            <person name="Qu C."/>
            <person name="Quiroz J."/>
            <person name="Raj R."/>
            <person name="Weissenberger G."/>
            <person name="Xin Y."/>
            <person name="Zou X."/>
            <person name="Han Y."/>
            <person name="Worley K."/>
            <person name="Muzny D."/>
            <person name="Gibbs R."/>
        </authorList>
    </citation>
    <scope>NUCLEOTIDE SEQUENCE</scope>
    <source>
        <strain evidence="3">Sampled in the wild</strain>
    </source>
</reference>
<dbReference type="OrthoDB" id="49113at2759"/>
<gene>
    <name evidence="3" type="ORF">J437_LFUL005742</name>
</gene>
<keyword evidence="1" id="KW-0732">Signal</keyword>
<dbReference type="AlphaFoldDB" id="A0A8K0NYF3"/>
<organism evidence="3 4">
    <name type="scientific">Ladona fulva</name>
    <name type="common">Scarce chaser dragonfly</name>
    <name type="synonym">Libellula fulva</name>
    <dbReference type="NCBI Taxonomy" id="123851"/>
    <lineage>
        <taxon>Eukaryota</taxon>
        <taxon>Metazoa</taxon>
        <taxon>Ecdysozoa</taxon>
        <taxon>Arthropoda</taxon>
        <taxon>Hexapoda</taxon>
        <taxon>Insecta</taxon>
        <taxon>Pterygota</taxon>
        <taxon>Palaeoptera</taxon>
        <taxon>Odonata</taxon>
        <taxon>Epiprocta</taxon>
        <taxon>Anisoptera</taxon>
        <taxon>Libelluloidea</taxon>
        <taxon>Libellulidae</taxon>
        <taxon>Ladona</taxon>
    </lineage>
</organism>
<keyword evidence="4" id="KW-1185">Reference proteome</keyword>
<evidence type="ECO:0000256" key="1">
    <source>
        <dbReference type="SAM" id="SignalP"/>
    </source>
</evidence>
<dbReference type="GO" id="GO:0061630">
    <property type="term" value="F:ubiquitin protein ligase activity"/>
    <property type="evidence" value="ECO:0007669"/>
    <property type="project" value="TreeGrafter"/>
</dbReference>
<dbReference type="SMART" id="SM00588">
    <property type="entry name" value="NEUZ"/>
    <property type="match status" value="1"/>
</dbReference>
<sequence>MCAAKYVLVLCAFLCLRDSVHGDISQLNVLEENVITIDSVLDESGEWENIRIEMDPSFSPNDTSIEVKRRLTESDGKKKVVITLALKGSFNGFSKIPLRFHEKGGRNVVVTDGGMTAKRIREFDDEQNGGVLTNRALGSDEMFQVRIDRLIEAYSTSIGIGVTHHNLRTIDYIGWMQCGVKMLYNNQFYENDLATKVDYGPNLKTLKVGDLLGVMKKGNGDLHFFVNGKDLGVAASGINYPVHGVLDLYGNTVKATLVP</sequence>
<dbReference type="InterPro" id="IPR043136">
    <property type="entry name" value="B30.2/SPRY_sf"/>
</dbReference>
<feature type="signal peptide" evidence="1">
    <location>
        <begin position="1"/>
        <end position="22"/>
    </location>
</feature>
<reference evidence="3" key="1">
    <citation type="submission" date="2013-04" db="EMBL/GenBank/DDBJ databases">
        <authorList>
            <person name="Qu J."/>
            <person name="Murali S.C."/>
            <person name="Bandaranaike D."/>
            <person name="Bellair M."/>
            <person name="Blankenburg K."/>
            <person name="Chao H."/>
            <person name="Dinh H."/>
            <person name="Doddapaneni H."/>
            <person name="Downs B."/>
            <person name="Dugan-Rocha S."/>
            <person name="Elkadiri S."/>
            <person name="Gnanaolivu R.D."/>
            <person name="Hernandez B."/>
            <person name="Javaid M."/>
            <person name="Jayaseelan J.C."/>
            <person name="Lee S."/>
            <person name="Li M."/>
            <person name="Ming W."/>
            <person name="Munidasa M."/>
            <person name="Muniz J."/>
            <person name="Nguyen L."/>
            <person name="Ongeri F."/>
            <person name="Osuji N."/>
            <person name="Pu L.-L."/>
            <person name="Puazo M."/>
            <person name="Qu C."/>
            <person name="Quiroz J."/>
            <person name="Raj R."/>
            <person name="Weissenberger G."/>
            <person name="Xin Y."/>
            <person name="Zou X."/>
            <person name="Han Y."/>
            <person name="Richards S."/>
            <person name="Worley K."/>
            <person name="Muzny D."/>
            <person name="Gibbs R."/>
        </authorList>
    </citation>
    <scope>NUCLEOTIDE SEQUENCE</scope>
    <source>
        <strain evidence="3">Sampled in the wild</strain>
    </source>
</reference>
<proteinExistence type="predicted"/>
<dbReference type="Pfam" id="PF07177">
    <property type="entry name" value="Neuralized"/>
    <property type="match status" value="1"/>
</dbReference>
<dbReference type="PROSITE" id="PS51065">
    <property type="entry name" value="NHR"/>
    <property type="match status" value="1"/>
</dbReference>
<comment type="caution">
    <text evidence="3">The sequence shown here is derived from an EMBL/GenBank/DDBJ whole genome shotgun (WGS) entry which is preliminary data.</text>
</comment>
<evidence type="ECO:0000313" key="4">
    <source>
        <dbReference type="Proteomes" id="UP000792457"/>
    </source>
</evidence>
<dbReference type="SUPFAM" id="SSF49899">
    <property type="entry name" value="Concanavalin A-like lectins/glucanases"/>
    <property type="match status" value="1"/>
</dbReference>
<accession>A0A8K0NYF3</accession>
<dbReference type="FunFam" id="2.60.120.920:FF:000001">
    <property type="entry name" value="neuralized-like protein 4 isoform X1"/>
    <property type="match status" value="1"/>
</dbReference>